<protein>
    <submittedName>
        <fullName evidence="4">Biotin/lipoyl attachment</fullName>
    </submittedName>
</protein>
<evidence type="ECO:0000259" key="3">
    <source>
        <dbReference type="PROSITE" id="PS50968"/>
    </source>
</evidence>
<name>Q21RD8_ALBFT</name>
<evidence type="ECO:0000256" key="2">
    <source>
        <dbReference type="ARBA" id="ARBA00022823"/>
    </source>
</evidence>
<accession>Q21RD8</accession>
<gene>
    <name evidence="4" type="ordered locus">Rfer_3967</name>
</gene>
<dbReference type="InterPro" id="IPR000089">
    <property type="entry name" value="Biotin_lipoyl"/>
</dbReference>
<dbReference type="PROSITE" id="PS00189">
    <property type="entry name" value="LIPOYL"/>
    <property type="match status" value="1"/>
</dbReference>
<keyword evidence="2" id="KW-0450">Lipoyl</keyword>
<dbReference type="CDD" id="cd06849">
    <property type="entry name" value="lipoyl_domain"/>
    <property type="match status" value="1"/>
</dbReference>
<dbReference type="HOGENOM" id="CLU_016733_7_7_4"/>
<feature type="domain" description="Lipoyl-binding" evidence="3">
    <location>
        <begin position="1"/>
        <end position="80"/>
    </location>
</feature>
<organism evidence="4 5">
    <name type="scientific">Albidiferax ferrireducens (strain ATCC BAA-621 / DSM 15236 / T118)</name>
    <name type="common">Rhodoferax ferrireducens</name>
    <dbReference type="NCBI Taxonomy" id="338969"/>
    <lineage>
        <taxon>Bacteria</taxon>
        <taxon>Pseudomonadati</taxon>
        <taxon>Pseudomonadota</taxon>
        <taxon>Betaproteobacteria</taxon>
        <taxon>Burkholderiales</taxon>
        <taxon>Comamonadaceae</taxon>
        <taxon>Rhodoferax</taxon>
    </lineage>
</organism>
<dbReference type="OrthoDB" id="8757798at2"/>
<dbReference type="EMBL" id="CP000267">
    <property type="protein sequence ID" value="ABD71665.1"/>
    <property type="molecule type" value="Genomic_DNA"/>
</dbReference>
<proteinExistence type="predicted"/>
<comment type="cofactor">
    <cofactor evidence="1">
        <name>(R)-lipoate</name>
        <dbReference type="ChEBI" id="CHEBI:83088"/>
    </cofactor>
</comment>
<evidence type="ECO:0000313" key="4">
    <source>
        <dbReference type="EMBL" id="ABD71665.1"/>
    </source>
</evidence>
<dbReference type="AlphaFoldDB" id="Q21RD8"/>
<dbReference type="InterPro" id="IPR011053">
    <property type="entry name" value="Single_hybrid_motif"/>
</dbReference>
<keyword evidence="5" id="KW-1185">Reference proteome</keyword>
<dbReference type="SUPFAM" id="SSF51230">
    <property type="entry name" value="Single hybrid motif"/>
    <property type="match status" value="1"/>
</dbReference>
<dbReference type="Pfam" id="PF00364">
    <property type="entry name" value="Biotin_lipoyl"/>
    <property type="match status" value="1"/>
</dbReference>
<evidence type="ECO:0000313" key="5">
    <source>
        <dbReference type="Proteomes" id="UP000008332"/>
    </source>
</evidence>
<dbReference type="RefSeq" id="WP_011466227.1">
    <property type="nucleotide sequence ID" value="NC_007908.1"/>
</dbReference>
<sequence length="83" mass="8834">MTGITLSPDAWKDIDPATEALLDKWLVAEGDTVRAGQTLANVVLVKANQDIVAPDDGRVEKILVPAGETFARGKPIAVLKELP</sequence>
<evidence type="ECO:0000256" key="1">
    <source>
        <dbReference type="ARBA" id="ARBA00001938"/>
    </source>
</evidence>
<dbReference type="STRING" id="338969.Rfer_3967"/>
<dbReference type="Gene3D" id="2.40.50.100">
    <property type="match status" value="1"/>
</dbReference>
<dbReference type="Proteomes" id="UP000008332">
    <property type="component" value="Chromosome"/>
</dbReference>
<dbReference type="eggNOG" id="COG0508">
    <property type="taxonomic scope" value="Bacteria"/>
</dbReference>
<dbReference type="KEGG" id="rfr:Rfer_3967"/>
<dbReference type="InterPro" id="IPR003016">
    <property type="entry name" value="2-oxoA_DH_lipoyl-BS"/>
</dbReference>
<reference evidence="5" key="1">
    <citation type="submission" date="2006-02" db="EMBL/GenBank/DDBJ databases">
        <title>Complete sequence of chromosome of Rhodoferax ferrireducens DSM 15236.</title>
        <authorList>
            <person name="Copeland A."/>
            <person name="Lucas S."/>
            <person name="Lapidus A."/>
            <person name="Barry K."/>
            <person name="Detter J.C."/>
            <person name="Glavina del Rio T."/>
            <person name="Hammon N."/>
            <person name="Israni S."/>
            <person name="Pitluck S."/>
            <person name="Brettin T."/>
            <person name="Bruce D."/>
            <person name="Han C."/>
            <person name="Tapia R."/>
            <person name="Gilna P."/>
            <person name="Kiss H."/>
            <person name="Schmutz J."/>
            <person name="Larimer F."/>
            <person name="Land M."/>
            <person name="Kyrpides N."/>
            <person name="Ivanova N."/>
            <person name="Richardson P."/>
        </authorList>
    </citation>
    <scope>NUCLEOTIDE SEQUENCE [LARGE SCALE GENOMIC DNA]</scope>
    <source>
        <strain evidence="5">ATCC BAA-621 / DSM 15236 / T118</strain>
    </source>
</reference>
<dbReference type="PROSITE" id="PS50968">
    <property type="entry name" value="BIOTINYL_LIPOYL"/>
    <property type="match status" value="1"/>
</dbReference>